<evidence type="ECO:0000256" key="2">
    <source>
        <dbReference type="ARBA" id="ARBA00049988"/>
    </source>
</evidence>
<dbReference type="InterPro" id="IPR014795">
    <property type="entry name" value="TacA_1-like"/>
</dbReference>
<dbReference type="InterPro" id="IPR010985">
    <property type="entry name" value="Ribbon_hlx_hlx"/>
</dbReference>
<dbReference type="Pfam" id="PF08681">
    <property type="entry name" value="TacA1"/>
    <property type="match status" value="1"/>
</dbReference>
<dbReference type="RefSeq" id="WP_350394835.1">
    <property type="nucleotide sequence ID" value="NZ_JBELQE010000069.1"/>
</dbReference>
<dbReference type="PANTHER" id="PTHR35401:SF2">
    <property type="entry name" value="ABC-TYPE TRANSPORT SYSTEM"/>
    <property type="match status" value="1"/>
</dbReference>
<protein>
    <submittedName>
        <fullName evidence="3">DUF1778 domain-containing protein</fullName>
    </submittedName>
</protein>
<comment type="caution">
    <text evidence="3">The sequence shown here is derived from an EMBL/GenBank/DDBJ whole genome shotgun (WGS) entry which is preliminary data.</text>
</comment>
<keyword evidence="1" id="KW-1277">Toxin-antitoxin system</keyword>
<evidence type="ECO:0000256" key="1">
    <source>
        <dbReference type="ARBA" id="ARBA00022649"/>
    </source>
</evidence>
<evidence type="ECO:0000313" key="4">
    <source>
        <dbReference type="Proteomes" id="UP001480955"/>
    </source>
</evidence>
<name>A0ABV1QMK4_9HYPH</name>
<reference evidence="3 4" key="1">
    <citation type="submission" date="2024-06" db="EMBL/GenBank/DDBJ databases">
        <authorList>
            <person name="Campbell A.G."/>
        </authorList>
    </citation>
    <scope>NUCLEOTIDE SEQUENCE [LARGE SCALE GENOMIC DNA]</scope>
    <source>
        <strain evidence="3 4">EM12</strain>
    </source>
</reference>
<dbReference type="SUPFAM" id="SSF47598">
    <property type="entry name" value="Ribbon-helix-helix"/>
    <property type="match status" value="1"/>
</dbReference>
<accession>A0ABV1QMK4</accession>
<proteinExistence type="inferred from homology"/>
<organism evidence="3 4">
    <name type="scientific">Methylorubrum podarium</name>
    <dbReference type="NCBI Taxonomy" id="200476"/>
    <lineage>
        <taxon>Bacteria</taxon>
        <taxon>Pseudomonadati</taxon>
        <taxon>Pseudomonadota</taxon>
        <taxon>Alphaproteobacteria</taxon>
        <taxon>Hyphomicrobiales</taxon>
        <taxon>Methylobacteriaceae</taxon>
        <taxon>Methylorubrum</taxon>
    </lineage>
</organism>
<dbReference type="Gene3D" id="1.20.5.780">
    <property type="entry name" value="Single helix bin"/>
    <property type="match status" value="1"/>
</dbReference>
<comment type="similarity">
    <text evidence="2">Belongs to the TacA antitoxin family.</text>
</comment>
<keyword evidence="4" id="KW-1185">Reference proteome</keyword>
<evidence type="ECO:0000313" key="3">
    <source>
        <dbReference type="EMBL" id="MER2250651.1"/>
    </source>
</evidence>
<dbReference type="EMBL" id="JBELQE010000069">
    <property type="protein sequence ID" value="MER2250651.1"/>
    <property type="molecule type" value="Genomic_DNA"/>
</dbReference>
<dbReference type="Proteomes" id="UP001480955">
    <property type="component" value="Unassembled WGS sequence"/>
</dbReference>
<sequence length="107" mass="11657">MYGILPYVSKVSLMSGTSTRNARLETRIAAETLALARRAAELQGRSLSDFVAAAVQSAARRAIEEAHVLQLTLEGQQRFAQALMEPSEPGDGLLRAVQRHRDLIGEP</sequence>
<gene>
    <name evidence="3" type="ORF">ABS772_12080</name>
</gene>
<dbReference type="PANTHER" id="PTHR35401">
    <property type="entry name" value="COPG FAMILY HELIX-TURN-HELIX PROTEIN-RELATED-RELATED"/>
    <property type="match status" value="1"/>
</dbReference>